<dbReference type="SUPFAM" id="SSF158682">
    <property type="entry name" value="TerB-like"/>
    <property type="match status" value="1"/>
</dbReference>
<evidence type="ECO:0000313" key="1">
    <source>
        <dbReference type="EMBL" id="MEK9513931.1"/>
    </source>
</evidence>
<name>A0ABU9EPS7_LIMFS</name>
<dbReference type="Proteomes" id="UP001387447">
    <property type="component" value="Unassembled WGS sequence"/>
</dbReference>
<dbReference type="EMBL" id="JBBWYZ010000017">
    <property type="protein sequence ID" value="MEK9513931.1"/>
    <property type="molecule type" value="Genomic_DNA"/>
</dbReference>
<dbReference type="InterPro" id="IPR029024">
    <property type="entry name" value="TerB-like"/>
</dbReference>
<organism evidence="1 2">
    <name type="scientific">Limnospira fusiformis PMC 851.14</name>
    <dbReference type="NCBI Taxonomy" id="2219512"/>
    <lineage>
        <taxon>Bacteria</taxon>
        <taxon>Bacillati</taxon>
        <taxon>Cyanobacteriota</taxon>
        <taxon>Cyanophyceae</taxon>
        <taxon>Oscillatoriophycideae</taxon>
        <taxon>Oscillatoriales</taxon>
        <taxon>Sirenicapillariaceae</taxon>
        <taxon>Limnospira</taxon>
    </lineage>
</organism>
<comment type="caution">
    <text evidence="1">The sequence shown here is derived from an EMBL/GenBank/DDBJ whole genome shotgun (WGS) entry which is preliminary data.</text>
</comment>
<protein>
    <submittedName>
        <fullName evidence="1">Tellurite resistance TerB family protein</fullName>
    </submittedName>
</protein>
<evidence type="ECO:0000313" key="2">
    <source>
        <dbReference type="Proteomes" id="UP001387447"/>
    </source>
</evidence>
<dbReference type="CDD" id="cd07176">
    <property type="entry name" value="terB"/>
    <property type="match status" value="1"/>
</dbReference>
<reference evidence="1 2" key="1">
    <citation type="journal article" date="2024" name="Front. Microbiol.">
        <title>Transcriptomic insights into the dominance of two phototrophs throughout the water column of a tropical hypersaline-alkaline crater lake (Dziani Dzaha, Mayotte).</title>
        <authorList>
            <person name="Duperron S."/>
            <person name="Halary S."/>
            <person name="Bouly J.-P."/>
            <person name="Roussel T."/>
            <person name="Hugoni M."/>
            <person name="Bruto M."/>
            <person name="Oger P."/>
            <person name="Duval C."/>
            <person name="Woo A."/>
            <person name="Jezequiel D."/>
            <person name="Ader M."/>
            <person name="Leboulanger C."/>
            <person name="Agogue H."/>
            <person name="Grossi V."/>
            <person name="Trousselier M."/>
            <person name="Bernard C."/>
        </authorList>
    </citation>
    <scope>NUCLEOTIDE SEQUENCE [LARGE SCALE GENOMIC DNA]</scope>
    <source>
        <strain evidence="1 2">PMC 851.14</strain>
    </source>
</reference>
<keyword evidence="2" id="KW-1185">Reference proteome</keyword>
<gene>
    <name evidence="1" type="ORF">AAEJ74_20225</name>
</gene>
<proteinExistence type="predicted"/>
<dbReference type="Gene3D" id="1.10.3680.10">
    <property type="entry name" value="TerB-like"/>
    <property type="match status" value="1"/>
</dbReference>
<accession>A0ABU9EPS7</accession>
<dbReference type="RefSeq" id="WP_006622576.1">
    <property type="nucleotide sequence ID" value="NZ_JBBWYZ010000017.1"/>
</dbReference>
<sequence length="163" mass="18387">MSRKCISGFLMSILNKIFKGQDETRISLSTPEAFAAIAVSAICADGYLCAQERERIIVLLSELPLFNGYSQPKLTNLVEKLFELLSLKGTYSLLAIAREFLPVQLQETVFTVVSDLLLVDGVLSIKEREFLTHLWQMLDIPAEQASEIFEQKLEQYDLRTPNG</sequence>